<reference evidence="1 2" key="1">
    <citation type="journal article" date="2015" name="Fungal Genet. Biol.">
        <title>Evolution of novel wood decay mechanisms in Agaricales revealed by the genome sequences of Fistulina hepatica and Cylindrobasidium torrendii.</title>
        <authorList>
            <person name="Floudas D."/>
            <person name="Held B.W."/>
            <person name="Riley R."/>
            <person name="Nagy L.G."/>
            <person name="Koehler G."/>
            <person name="Ransdell A.S."/>
            <person name="Younus H."/>
            <person name="Chow J."/>
            <person name="Chiniquy J."/>
            <person name="Lipzen A."/>
            <person name="Tritt A."/>
            <person name="Sun H."/>
            <person name="Haridas S."/>
            <person name="LaButti K."/>
            <person name="Ohm R.A."/>
            <person name="Kues U."/>
            <person name="Blanchette R.A."/>
            <person name="Grigoriev I.V."/>
            <person name="Minto R.E."/>
            <person name="Hibbett D.S."/>
        </authorList>
    </citation>
    <scope>NUCLEOTIDE SEQUENCE [LARGE SCALE GENOMIC DNA]</scope>
    <source>
        <strain evidence="1 2">FP15055 ss-10</strain>
    </source>
</reference>
<protein>
    <submittedName>
        <fullName evidence="1">Uncharacterized protein</fullName>
    </submittedName>
</protein>
<gene>
    <name evidence="1" type="ORF">CYLTODRAFT_427457</name>
</gene>
<dbReference type="Proteomes" id="UP000054007">
    <property type="component" value="Unassembled WGS sequence"/>
</dbReference>
<name>A0A0D7AWD6_9AGAR</name>
<sequence length="950" mass="110781">MDFFIFTNEGYPMQPKRTTSLQEDNLILYNSGAILRPNVERCPELFLQADEDLQHSFSEWIRSPEALEPDAPWNACLNSENLEGVWFFLEDKPRLIRKESDPIKVLFHPKERSQAMRDVRTVERIMAHIRKQFPFICENAPFLRVMNLNALSRRFDDAHQANYFWAYVKFHIIAGLAYIKWCWYVMEGVKESIEPDDWTYLEKDLELFDLRNRGVILNLKEDWARINIPFYARSKIPYYLLECEDLYNDPRFLRLNPDVVETFIEMRRAQERHIRLKEVLQRESWDIGEALSFDGYLQKLDLSYRYRHDAAIAASRPSPAIQSKGKILEYYIVDFEGWAPRKVDPGQIWPYLRRYKFVFYEEPRRLVKRVTFLGNRPARMDPRTREEHEAAETNRREMEEFQREFDCEWTGNKREILAPKFAPGRGQKIEPASGNIIKPGRFTAPSQWGISFMFHEYDEAANEMILDSGIRSLLVDDDEPPTFWQGFRESDSQNTSPSVSPFVEVADLPEELMEEIVNNNEDVSMEQEVALIERIETEDHEEAAKEDSPPSLLLRLTEKDKTRPLTIPTYDEFQPSMEVKDHAELVISHFRHDNRLARDDPPLFNLVVSYLRAVGMDEGVSMEPLRGRILPEFPHNELIDAYLIVEDSDLALLKILYYVYPGYRDLAQVLRYAISNGIHFSLAWDNRSLTELQKVDIKEAASRGETLKDVREGSSLKGGFSEALIDYGPDGGTTYRNNWMQKLKDLSHRAHIRGLAPESSVEKWIMAHWIRSKESSFIEDFMLEGPSASLTSLMLGDSTTLVSSTGEQLRRDCITTAERALIRGQADRNNGLGKGAAIVTLYPSKRLLRLYLDWYREGLWNSSINDLLIYITKQIETDNEMFSSGKTDREWKRFLQACNKKRNYARDYVVTSRDVKWGISLLNNMYPGNWSGRRIEELEDELDHDSAPSV</sequence>
<dbReference type="EMBL" id="KN880907">
    <property type="protein sequence ID" value="KIY61606.1"/>
    <property type="molecule type" value="Genomic_DNA"/>
</dbReference>
<dbReference type="STRING" id="1314674.A0A0D7AWD6"/>
<keyword evidence="2" id="KW-1185">Reference proteome</keyword>
<organism evidence="1 2">
    <name type="scientific">Cylindrobasidium torrendii FP15055 ss-10</name>
    <dbReference type="NCBI Taxonomy" id="1314674"/>
    <lineage>
        <taxon>Eukaryota</taxon>
        <taxon>Fungi</taxon>
        <taxon>Dikarya</taxon>
        <taxon>Basidiomycota</taxon>
        <taxon>Agaricomycotina</taxon>
        <taxon>Agaricomycetes</taxon>
        <taxon>Agaricomycetidae</taxon>
        <taxon>Agaricales</taxon>
        <taxon>Marasmiineae</taxon>
        <taxon>Physalacriaceae</taxon>
        <taxon>Cylindrobasidium</taxon>
    </lineage>
</organism>
<dbReference type="OrthoDB" id="2963589at2759"/>
<evidence type="ECO:0000313" key="2">
    <source>
        <dbReference type="Proteomes" id="UP000054007"/>
    </source>
</evidence>
<dbReference type="AlphaFoldDB" id="A0A0D7AWD6"/>
<proteinExistence type="predicted"/>
<accession>A0A0D7AWD6</accession>
<evidence type="ECO:0000313" key="1">
    <source>
        <dbReference type="EMBL" id="KIY61606.1"/>
    </source>
</evidence>